<evidence type="ECO:0000313" key="1">
    <source>
        <dbReference type="EMBL" id="WOL08754.1"/>
    </source>
</evidence>
<sequence>MFGYRVRLWSCTVEKLLQLRGDKCKFILAYVSRAKIMDSMVVNEAIKHGMRISEVDGTRSVMANLEGVIFEMTVK</sequence>
<dbReference type="EMBL" id="CP136894">
    <property type="protein sequence ID" value="WOL08754.1"/>
    <property type="molecule type" value="Genomic_DNA"/>
</dbReference>
<name>A0AAQ3KH65_9LILI</name>
<keyword evidence="2" id="KW-1185">Reference proteome</keyword>
<reference evidence="1 2" key="1">
    <citation type="submission" date="2023-10" db="EMBL/GenBank/DDBJ databases">
        <title>Chromosome-scale genome assembly provides insights into flower coloration mechanisms of Canna indica.</title>
        <authorList>
            <person name="Li C."/>
        </authorList>
    </citation>
    <scope>NUCLEOTIDE SEQUENCE [LARGE SCALE GENOMIC DNA]</scope>
    <source>
        <tissue evidence="1">Flower</tissue>
    </source>
</reference>
<dbReference type="AlphaFoldDB" id="A0AAQ3KH65"/>
<protein>
    <submittedName>
        <fullName evidence="1">Uncharacterized protein</fullName>
    </submittedName>
</protein>
<accession>A0AAQ3KH65</accession>
<organism evidence="1 2">
    <name type="scientific">Canna indica</name>
    <name type="common">Indian-shot</name>
    <dbReference type="NCBI Taxonomy" id="4628"/>
    <lineage>
        <taxon>Eukaryota</taxon>
        <taxon>Viridiplantae</taxon>
        <taxon>Streptophyta</taxon>
        <taxon>Embryophyta</taxon>
        <taxon>Tracheophyta</taxon>
        <taxon>Spermatophyta</taxon>
        <taxon>Magnoliopsida</taxon>
        <taxon>Liliopsida</taxon>
        <taxon>Zingiberales</taxon>
        <taxon>Cannaceae</taxon>
        <taxon>Canna</taxon>
    </lineage>
</organism>
<evidence type="ECO:0000313" key="2">
    <source>
        <dbReference type="Proteomes" id="UP001327560"/>
    </source>
</evidence>
<dbReference type="Proteomes" id="UP001327560">
    <property type="component" value="Chromosome 5"/>
</dbReference>
<gene>
    <name evidence="1" type="ORF">Cni_G17507</name>
</gene>
<proteinExistence type="predicted"/>